<dbReference type="Pfam" id="PF10545">
    <property type="entry name" value="MADF_DNA_bdg"/>
    <property type="match status" value="1"/>
</dbReference>
<feature type="domain" description="MADF" evidence="2">
    <location>
        <begin position="95"/>
        <end position="151"/>
    </location>
</feature>
<name>A0A9P0LCX2_ACAOB</name>
<dbReference type="InterPro" id="IPR006578">
    <property type="entry name" value="MADF-dom"/>
</dbReference>
<keyword evidence="4" id="KW-1185">Reference proteome</keyword>
<dbReference type="AlphaFoldDB" id="A0A9P0LCX2"/>
<dbReference type="EMBL" id="CAKOFQ010007195">
    <property type="protein sequence ID" value="CAH1994252.1"/>
    <property type="molecule type" value="Genomic_DNA"/>
</dbReference>
<sequence>MKHIICGVPGHKVGLQIPDIIEARLVGLMAISLKTEKTKRKKAHTTLSSSDSNDKDLVLSLHLQKSYTGRDDSDDDPETFSDLENDILYNKTFEDENTPENRITVKKDAAWQELAEIVHMEVQEIKKEMDGLRGSFHREKSRMEKGTGSGKGKLSRCDGSGTFLLNKEVPVPQDTMGQVRSMGRWRFSTILLMVTGCSKSDRIALYGGQFNRSPDRTAIDQQSFQIRYPDIHETKSHLTAVNTVLIQVKRSSRVGKVTSENVMGCFPKDVCTLCTAETECKKHYNCQQLTVKNYINNNTSLLPLFTMRQYNAIKKNHNYAKITQVVMRSNIMSSITPQPSTSKHADEFESSPSSSEEAGHIRT</sequence>
<gene>
    <name evidence="3" type="ORF">ACAOBT_LOCUS22008</name>
</gene>
<feature type="region of interest" description="Disordered" evidence="1">
    <location>
        <begin position="334"/>
        <end position="363"/>
    </location>
</feature>
<proteinExistence type="predicted"/>
<protein>
    <recommendedName>
        <fullName evidence="2">MADF domain-containing protein</fullName>
    </recommendedName>
</protein>
<reference evidence="3" key="1">
    <citation type="submission" date="2022-03" db="EMBL/GenBank/DDBJ databases">
        <authorList>
            <person name="Sayadi A."/>
        </authorList>
    </citation>
    <scope>NUCLEOTIDE SEQUENCE</scope>
</reference>
<evidence type="ECO:0000313" key="3">
    <source>
        <dbReference type="EMBL" id="CAH1994252.1"/>
    </source>
</evidence>
<accession>A0A9P0LCX2</accession>
<evidence type="ECO:0000313" key="4">
    <source>
        <dbReference type="Proteomes" id="UP001152888"/>
    </source>
</evidence>
<organism evidence="3 4">
    <name type="scientific">Acanthoscelides obtectus</name>
    <name type="common">Bean weevil</name>
    <name type="synonym">Bruchus obtectus</name>
    <dbReference type="NCBI Taxonomy" id="200917"/>
    <lineage>
        <taxon>Eukaryota</taxon>
        <taxon>Metazoa</taxon>
        <taxon>Ecdysozoa</taxon>
        <taxon>Arthropoda</taxon>
        <taxon>Hexapoda</taxon>
        <taxon>Insecta</taxon>
        <taxon>Pterygota</taxon>
        <taxon>Neoptera</taxon>
        <taxon>Endopterygota</taxon>
        <taxon>Coleoptera</taxon>
        <taxon>Polyphaga</taxon>
        <taxon>Cucujiformia</taxon>
        <taxon>Chrysomeloidea</taxon>
        <taxon>Chrysomelidae</taxon>
        <taxon>Bruchinae</taxon>
        <taxon>Bruchini</taxon>
        <taxon>Acanthoscelides</taxon>
    </lineage>
</organism>
<dbReference type="Proteomes" id="UP001152888">
    <property type="component" value="Unassembled WGS sequence"/>
</dbReference>
<evidence type="ECO:0000259" key="2">
    <source>
        <dbReference type="Pfam" id="PF10545"/>
    </source>
</evidence>
<evidence type="ECO:0000256" key="1">
    <source>
        <dbReference type="SAM" id="MobiDB-lite"/>
    </source>
</evidence>
<comment type="caution">
    <text evidence="3">The sequence shown here is derived from an EMBL/GenBank/DDBJ whole genome shotgun (WGS) entry which is preliminary data.</text>
</comment>